<evidence type="ECO:0000259" key="4">
    <source>
        <dbReference type="SMART" id="SM00646"/>
    </source>
</evidence>
<dbReference type="CDD" id="cd02696">
    <property type="entry name" value="MurNAc-LAA"/>
    <property type="match status" value="1"/>
</dbReference>
<accession>A0A5B9E6K2</accession>
<dbReference type="Gene3D" id="3.40.630.40">
    <property type="entry name" value="Zn-dependent exopeptidases"/>
    <property type="match status" value="1"/>
</dbReference>
<dbReference type="SMART" id="SM00646">
    <property type="entry name" value="Ami_3"/>
    <property type="match status" value="1"/>
</dbReference>
<dbReference type="SUPFAM" id="SSF53187">
    <property type="entry name" value="Zn-dependent exopeptidases"/>
    <property type="match status" value="1"/>
</dbReference>
<dbReference type="Pfam" id="PF01520">
    <property type="entry name" value="Amidase_3"/>
    <property type="match status" value="1"/>
</dbReference>
<name>A0A5B9E6K2_9BACT</name>
<evidence type="ECO:0000256" key="2">
    <source>
        <dbReference type="ARBA" id="ARBA00011901"/>
    </source>
</evidence>
<dbReference type="InterPro" id="IPR002508">
    <property type="entry name" value="MurNAc-LAA_cat"/>
</dbReference>
<comment type="catalytic activity">
    <reaction evidence="1">
        <text>Hydrolyzes the link between N-acetylmuramoyl residues and L-amino acid residues in certain cell-wall glycopeptides.</text>
        <dbReference type="EC" id="3.5.1.28"/>
    </reaction>
</comment>
<dbReference type="GO" id="GO:0030288">
    <property type="term" value="C:outer membrane-bounded periplasmic space"/>
    <property type="evidence" value="ECO:0007669"/>
    <property type="project" value="TreeGrafter"/>
</dbReference>
<proteinExistence type="predicted"/>
<dbReference type="Proteomes" id="UP000321820">
    <property type="component" value="Chromosome"/>
</dbReference>
<reference evidence="5 6" key="1">
    <citation type="submission" date="2019-08" db="EMBL/GenBank/DDBJ databases">
        <title>Complete genome sequence of Terriglobus albidus strain ORNL.</title>
        <authorList>
            <person name="Podar M."/>
        </authorList>
    </citation>
    <scope>NUCLEOTIDE SEQUENCE [LARGE SCALE GENOMIC DNA]</scope>
    <source>
        <strain evidence="5 6">ORNL</strain>
    </source>
</reference>
<sequence>MPWIRAFFLLLGIPIEESSGVFITENARRCGSPTLHLQEKCSKPALFAAAVAALLLPAARAQTPAQSPIILLDAAHGGPDTGARLTEKLPERDVTIAFANRLQSLLIVRGFKVVLTHTTPDDAAKLTSDGRVELANRSGAIACLTLHASGNTAGVHLFTSALPETESALQGSKPVLWNEAQAPWVTRSLRLASELQAAISRSRTPVTNNRTWLAELDSLTCPAVAIELGPLDEATAQDPTYQQRVAEAIAGALLFWRGHPNAVTGTGAVR</sequence>
<feature type="domain" description="MurNAc-LAA" evidence="4">
    <location>
        <begin position="132"/>
        <end position="254"/>
    </location>
</feature>
<dbReference type="EC" id="3.5.1.28" evidence="2"/>
<dbReference type="InterPro" id="IPR050695">
    <property type="entry name" value="N-acetylmuramoyl_amidase_3"/>
</dbReference>
<evidence type="ECO:0000256" key="1">
    <source>
        <dbReference type="ARBA" id="ARBA00001561"/>
    </source>
</evidence>
<dbReference type="GO" id="GO:0009253">
    <property type="term" value="P:peptidoglycan catabolic process"/>
    <property type="evidence" value="ECO:0007669"/>
    <property type="project" value="InterPro"/>
</dbReference>
<dbReference type="AlphaFoldDB" id="A0A5B9E6K2"/>
<dbReference type="PANTHER" id="PTHR30404:SF0">
    <property type="entry name" value="N-ACETYLMURAMOYL-L-ALANINE AMIDASE AMIC"/>
    <property type="match status" value="1"/>
</dbReference>
<evidence type="ECO:0000256" key="3">
    <source>
        <dbReference type="ARBA" id="ARBA00022801"/>
    </source>
</evidence>
<dbReference type="KEGG" id="talb:FTW19_06280"/>
<dbReference type="PANTHER" id="PTHR30404">
    <property type="entry name" value="N-ACETYLMURAMOYL-L-ALANINE AMIDASE"/>
    <property type="match status" value="1"/>
</dbReference>
<protein>
    <recommendedName>
        <fullName evidence="2">N-acetylmuramoyl-L-alanine amidase</fullName>
        <ecNumber evidence="2">3.5.1.28</ecNumber>
    </recommendedName>
</protein>
<keyword evidence="6" id="KW-1185">Reference proteome</keyword>
<gene>
    <name evidence="5" type="ORF">FTW19_06280</name>
</gene>
<dbReference type="GO" id="GO:0008745">
    <property type="term" value="F:N-acetylmuramoyl-L-alanine amidase activity"/>
    <property type="evidence" value="ECO:0007669"/>
    <property type="project" value="UniProtKB-EC"/>
</dbReference>
<organism evidence="5 6">
    <name type="scientific">Terriglobus albidus</name>
    <dbReference type="NCBI Taxonomy" id="1592106"/>
    <lineage>
        <taxon>Bacteria</taxon>
        <taxon>Pseudomonadati</taxon>
        <taxon>Acidobacteriota</taxon>
        <taxon>Terriglobia</taxon>
        <taxon>Terriglobales</taxon>
        <taxon>Acidobacteriaceae</taxon>
        <taxon>Terriglobus</taxon>
    </lineage>
</organism>
<dbReference type="EMBL" id="CP042806">
    <property type="protein sequence ID" value="QEE27638.1"/>
    <property type="molecule type" value="Genomic_DNA"/>
</dbReference>
<evidence type="ECO:0000313" key="6">
    <source>
        <dbReference type="Proteomes" id="UP000321820"/>
    </source>
</evidence>
<keyword evidence="3" id="KW-0378">Hydrolase</keyword>
<dbReference type="OrthoDB" id="9806267at2"/>
<evidence type="ECO:0000313" key="5">
    <source>
        <dbReference type="EMBL" id="QEE27638.1"/>
    </source>
</evidence>